<dbReference type="Proteomes" id="UP000694620">
    <property type="component" value="Chromosome 5"/>
</dbReference>
<feature type="transmembrane region" description="Helical" evidence="19">
    <location>
        <begin position="412"/>
        <end position="432"/>
    </location>
</feature>
<reference evidence="20" key="3">
    <citation type="submission" date="2025-09" db="UniProtKB">
        <authorList>
            <consortium name="Ensembl"/>
        </authorList>
    </citation>
    <scope>IDENTIFICATION</scope>
</reference>
<feature type="transmembrane region" description="Helical" evidence="19">
    <location>
        <begin position="126"/>
        <end position="150"/>
    </location>
</feature>
<evidence type="ECO:0000256" key="11">
    <source>
        <dbReference type="ARBA" id="ARBA00023157"/>
    </source>
</evidence>
<keyword evidence="10 19" id="KW-0472">Membrane</keyword>
<evidence type="ECO:0000313" key="20">
    <source>
        <dbReference type="Ensembl" id="ENSECRP00000005188.1"/>
    </source>
</evidence>
<dbReference type="Ensembl" id="ENSECRT00000005272.1">
    <property type="protein sequence ID" value="ENSECRP00000005188.1"/>
    <property type="gene ID" value="ENSECRG00000003423.1"/>
</dbReference>
<evidence type="ECO:0000256" key="3">
    <source>
        <dbReference type="ARBA" id="ARBA00020024"/>
    </source>
</evidence>
<evidence type="ECO:0000256" key="4">
    <source>
        <dbReference type="ARBA" id="ARBA00022448"/>
    </source>
</evidence>
<reference evidence="20" key="2">
    <citation type="submission" date="2025-08" db="UniProtKB">
        <authorList>
            <consortium name="Ensembl"/>
        </authorList>
    </citation>
    <scope>IDENTIFICATION</scope>
</reference>
<evidence type="ECO:0000256" key="6">
    <source>
        <dbReference type="ARBA" id="ARBA00022692"/>
    </source>
</evidence>
<keyword evidence="11" id="KW-1015">Disulfide bond</keyword>
<feature type="transmembrane region" description="Helical" evidence="19">
    <location>
        <begin position="461"/>
        <end position="480"/>
    </location>
</feature>
<keyword evidence="6 19" id="KW-0812">Transmembrane</keyword>
<keyword evidence="8 19" id="KW-1133">Transmembrane helix</keyword>
<dbReference type="GO" id="GO:0044341">
    <property type="term" value="P:sodium-dependent phosphate transport"/>
    <property type="evidence" value="ECO:0007669"/>
    <property type="project" value="InterPro"/>
</dbReference>
<keyword evidence="13" id="KW-0739">Sodium transport</keyword>
<feature type="transmembrane region" description="Helical" evidence="19">
    <location>
        <begin position="343"/>
        <end position="364"/>
    </location>
</feature>
<keyword evidence="9" id="KW-0406">Ion transport</keyword>
<proteinExistence type="inferred from homology"/>
<dbReference type="GO" id="GO:0031982">
    <property type="term" value="C:vesicle"/>
    <property type="evidence" value="ECO:0007669"/>
    <property type="project" value="TreeGrafter"/>
</dbReference>
<evidence type="ECO:0000256" key="2">
    <source>
        <dbReference type="ARBA" id="ARBA00005808"/>
    </source>
</evidence>
<dbReference type="Pfam" id="PF02690">
    <property type="entry name" value="Na_Pi_cotrans"/>
    <property type="match status" value="2"/>
</dbReference>
<keyword evidence="5" id="KW-1003">Cell membrane</keyword>
<comment type="catalytic activity">
    <reaction evidence="17">
        <text>3 Na(+)(out) + phosphate(out) = 3 Na(+)(in) + phosphate(in)</text>
        <dbReference type="Rhea" id="RHEA:71255"/>
        <dbReference type="ChEBI" id="CHEBI:29101"/>
        <dbReference type="ChEBI" id="CHEBI:43474"/>
    </reaction>
    <physiologicalReaction direction="left-to-right" evidence="17">
        <dbReference type="Rhea" id="RHEA:71256"/>
    </physiologicalReaction>
</comment>
<sequence>MMNILLYYFKEMTSQSTSELPSTEENGTISRDSSASNDYVPLPIYSVEPDPWALPELQNADVKWKDMDTKGKIVSLLFSWGKILFLLGLLYIFICSLDVLSSAFQLVGGKTAGDIIKDDSVLRNPLAGLMIGILVTIMVQSSSTSTSIVVSMVASGLINVRGAIPIIMGSNVGTSVTSTIVALVQAGNRNDLRRAFAGATVHDMFNWLSVIVLLPVELATDYIYYITKIIVDSLHIESGKDAPDLLKVITKPLTQAIIQLDKSVISGVATGDPVTLNKSFIKIFCKTTVLNVTVPGPENCTKGFCWTDAYLTWTLKNQSQKIGVEKCNHIFVNTALSDISVGIILLIFSILLLCTCLIVIVKVLHSLVKGKVAAIIKKTTNTDFPFPFAWVTGYIAIFVGAGLTFIVQSSSVFTSAITPLIGIGVLSIESAYPLTLGSNIGTTTTAIFAALASPGGTLSSSLQIALCHFLFNLSGVLLFYPIPITRLPIRMAKFLGNQTAAYRWFAVVYLILSFVILPLTVFGLSVAGWQYLTGIGIPFIMSVISIIVINIMQSKCPRFLPNILKSWDNFPLWLHSLKPWDKAITLMMDLCKNRFCCKYCHDKYCKLSGISGVKKNSVIPINRQNASQGNLKEDIILQSKKIPNWTLILGL</sequence>
<dbReference type="GO" id="GO:0005436">
    <property type="term" value="F:sodium:phosphate symporter activity"/>
    <property type="evidence" value="ECO:0007669"/>
    <property type="project" value="InterPro"/>
</dbReference>
<keyword evidence="4" id="KW-0813">Transport</keyword>
<evidence type="ECO:0000256" key="19">
    <source>
        <dbReference type="SAM" id="Phobius"/>
    </source>
</evidence>
<keyword evidence="7" id="KW-0769">Symport</keyword>
<evidence type="ECO:0000256" key="10">
    <source>
        <dbReference type="ARBA" id="ARBA00023136"/>
    </source>
</evidence>
<gene>
    <name evidence="20" type="primary">SLC34A2</name>
</gene>
<dbReference type="GeneTree" id="ENSGT00950000183177"/>
<name>A0A8C4RNG1_ERPCA</name>
<dbReference type="PANTHER" id="PTHR10010">
    <property type="entry name" value="SOLUTE CARRIER FAMILY 34 SODIUM PHOSPHATE , MEMBER 2-RELATED"/>
    <property type="match status" value="1"/>
</dbReference>
<keyword evidence="12" id="KW-0325">Glycoprotein</keyword>
<evidence type="ECO:0000256" key="7">
    <source>
        <dbReference type="ARBA" id="ARBA00022847"/>
    </source>
</evidence>
<organism evidence="20 21">
    <name type="scientific">Erpetoichthys calabaricus</name>
    <name type="common">Rope fish</name>
    <name type="synonym">Calamoichthys calabaricus</name>
    <dbReference type="NCBI Taxonomy" id="27687"/>
    <lineage>
        <taxon>Eukaryota</taxon>
        <taxon>Metazoa</taxon>
        <taxon>Chordata</taxon>
        <taxon>Craniata</taxon>
        <taxon>Vertebrata</taxon>
        <taxon>Euteleostomi</taxon>
        <taxon>Actinopterygii</taxon>
        <taxon>Polypteriformes</taxon>
        <taxon>Polypteridae</taxon>
        <taxon>Erpetoichthys</taxon>
    </lineage>
</organism>
<dbReference type="NCBIfam" id="NF037997">
    <property type="entry name" value="Na_Pi_symport"/>
    <property type="match status" value="1"/>
</dbReference>
<feature type="transmembrane region" description="Helical" evidence="19">
    <location>
        <begin position="384"/>
        <end position="405"/>
    </location>
</feature>
<accession>A0A8C4RNG1</accession>
<evidence type="ECO:0000256" key="9">
    <source>
        <dbReference type="ARBA" id="ARBA00023065"/>
    </source>
</evidence>
<evidence type="ECO:0000256" key="13">
    <source>
        <dbReference type="ARBA" id="ARBA00023201"/>
    </source>
</evidence>
<feature type="transmembrane region" description="Helical" evidence="19">
    <location>
        <begin position="501"/>
        <end position="525"/>
    </location>
</feature>
<feature type="transmembrane region" description="Helical" evidence="19">
    <location>
        <begin position="73"/>
        <end position="94"/>
    </location>
</feature>
<dbReference type="InterPro" id="IPR003841">
    <property type="entry name" value="Na/Pi_transpt"/>
</dbReference>
<reference evidence="20" key="1">
    <citation type="submission" date="2021-06" db="EMBL/GenBank/DDBJ databases">
        <authorList>
            <consortium name="Wellcome Sanger Institute Data Sharing"/>
        </authorList>
    </citation>
    <scope>NUCLEOTIDE SEQUENCE [LARGE SCALE GENOMIC DNA]</scope>
</reference>
<evidence type="ECO:0000256" key="5">
    <source>
        <dbReference type="ARBA" id="ARBA00022475"/>
    </source>
</evidence>
<dbReference type="GO" id="GO:0016324">
    <property type="term" value="C:apical plasma membrane"/>
    <property type="evidence" value="ECO:0007669"/>
    <property type="project" value="UniProtKB-SubCell"/>
</dbReference>
<evidence type="ECO:0000256" key="1">
    <source>
        <dbReference type="ARBA" id="ARBA00004424"/>
    </source>
</evidence>
<feature type="transmembrane region" description="Helical" evidence="19">
    <location>
        <begin position="204"/>
        <end position="225"/>
    </location>
</feature>
<feature type="transmembrane region" description="Helical" evidence="19">
    <location>
        <begin position="531"/>
        <end position="552"/>
    </location>
</feature>
<evidence type="ECO:0000256" key="16">
    <source>
        <dbReference type="ARBA" id="ARBA00031843"/>
    </source>
</evidence>
<comment type="function">
    <text evidence="18">Involved in actively transporting phosphate into cells via Na(+) cotransport.</text>
</comment>
<dbReference type="NCBIfam" id="TIGR01013">
    <property type="entry name" value="2a58"/>
    <property type="match status" value="1"/>
</dbReference>
<comment type="similarity">
    <text evidence="2">Belongs to the SLC34A transporter family.</text>
</comment>
<dbReference type="GO" id="GO:0005903">
    <property type="term" value="C:brush border"/>
    <property type="evidence" value="ECO:0007669"/>
    <property type="project" value="TreeGrafter"/>
</dbReference>
<evidence type="ECO:0000256" key="18">
    <source>
        <dbReference type="ARBA" id="ARBA00034091"/>
    </source>
</evidence>
<dbReference type="GO" id="GO:0030643">
    <property type="term" value="P:intracellular phosphate ion homeostasis"/>
    <property type="evidence" value="ECO:0007669"/>
    <property type="project" value="TreeGrafter"/>
</dbReference>
<keyword evidence="21" id="KW-1185">Reference proteome</keyword>
<dbReference type="PANTHER" id="PTHR10010:SF23">
    <property type="entry name" value="SODIUM-DEPENDENT PHOSPHATE TRANSPORT PROTEIN 2B"/>
    <property type="match status" value="1"/>
</dbReference>
<keyword evidence="13" id="KW-0915">Sodium</keyword>
<comment type="subcellular location">
    <subcellularLocation>
        <location evidence="1">Apical cell membrane</location>
        <topology evidence="1">Multi-pass membrane protein</topology>
    </subcellularLocation>
</comment>
<evidence type="ECO:0000256" key="15">
    <source>
        <dbReference type="ARBA" id="ARBA00029768"/>
    </source>
</evidence>
<dbReference type="AlphaFoldDB" id="A0A8C4RNG1"/>
<evidence type="ECO:0000256" key="14">
    <source>
        <dbReference type="ARBA" id="ARBA00029612"/>
    </source>
</evidence>
<evidence type="ECO:0000256" key="12">
    <source>
        <dbReference type="ARBA" id="ARBA00023180"/>
    </source>
</evidence>
<evidence type="ECO:0000256" key="8">
    <source>
        <dbReference type="ARBA" id="ARBA00022989"/>
    </source>
</evidence>
<protein>
    <recommendedName>
        <fullName evidence="3">Sodium-dependent phosphate transport protein 2B</fullName>
    </recommendedName>
    <alternativeName>
        <fullName evidence="16">Na(+)-dependent phosphate cotransporter 2B</fullName>
    </alternativeName>
    <alternativeName>
        <fullName evidence="14">Sodium/phosphate cotransporter 2B</fullName>
    </alternativeName>
    <alternativeName>
        <fullName evidence="15">Solute carrier family 34 member 2</fullName>
    </alternativeName>
</protein>
<feature type="transmembrane region" description="Helical" evidence="19">
    <location>
        <begin position="162"/>
        <end position="184"/>
    </location>
</feature>
<evidence type="ECO:0000256" key="17">
    <source>
        <dbReference type="ARBA" id="ARBA00034042"/>
    </source>
</evidence>
<evidence type="ECO:0000313" key="21">
    <source>
        <dbReference type="Proteomes" id="UP000694620"/>
    </source>
</evidence>